<evidence type="ECO:0000313" key="2">
    <source>
        <dbReference type="EMBL" id="KFI32196.1"/>
    </source>
</evidence>
<keyword evidence="3" id="KW-1185">Reference proteome</keyword>
<evidence type="ECO:0000256" key="1">
    <source>
        <dbReference type="SAM" id="Phobius"/>
    </source>
</evidence>
<evidence type="ECO:0008006" key="4">
    <source>
        <dbReference type="Google" id="ProtNLM"/>
    </source>
</evidence>
<protein>
    <recommendedName>
        <fullName evidence="4">Primosomal protein N' (Replication factor Y)-superfamily II helicase</fullName>
    </recommendedName>
</protein>
<reference evidence="2 3" key="1">
    <citation type="submission" date="2014-03" db="EMBL/GenBank/DDBJ databases">
        <title>Genome of Haematobacter massiliensis CCUG 47968.</title>
        <authorList>
            <person name="Wang D."/>
            <person name="Wang G."/>
        </authorList>
    </citation>
    <scope>NUCLEOTIDE SEQUENCE [LARGE SCALE GENOMIC DNA]</scope>
    <source>
        <strain evidence="2 3">CCUG 47968</strain>
    </source>
</reference>
<dbReference type="PANTHER" id="PTHR37826">
    <property type="entry name" value="FLOTILLIN BAND_7_5 DOMAIN PROTEIN"/>
    <property type="match status" value="1"/>
</dbReference>
<dbReference type="AlphaFoldDB" id="A0A086YD46"/>
<dbReference type="Gene3D" id="2.20.28.30">
    <property type="entry name" value="RNA polymerase ii, chain L"/>
    <property type="match status" value="1"/>
</dbReference>
<comment type="caution">
    <text evidence="2">The sequence shown here is derived from an EMBL/GenBank/DDBJ whole genome shotgun (WGS) entry which is preliminary data.</text>
</comment>
<dbReference type="EMBL" id="JGYG01000001">
    <property type="protein sequence ID" value="KFI32196.1"/>
    <property type="molecule type" value="Genomic_DNA"/>
</dbReference>
<accession>A0A086YD46</accession>
<dbReference type="STRING" id="195105.CN97_07255"/>
<keyword evidence="1" id="KW-1133">Transmembrane helix</keyword>
<evidence type="ECO:0000313" key="3">
    <source>
        <dbReference type="Proteomes" id="UP000028826"/>
    </source>
</evidence>
<name>A0A086YD46_9RHOB</name>
<keyword evidence="1" id="KW-0812">Transmembrane</keyword>
<gene>
    <name evidence="2" type="ORF">CN97_07255</name>
</gene>
<feature type="transmembrane region" description="Helical" evidence="1">
    <location>
        <begin position="344"/>
        <end position="365"/>
    </location>
</feature>
<keyword evidence="1" id="KW-0472">Membrane</keyword>
<proteinExistence type="predicted"/>
<dbReference type="Proteomes" id="UP000028826">
    <property type="component" value="Unassembled WGS sequence"/>
</dbReference>
<dbReference type="PANTHER" id="PTHR37826:SF3">
    <property type="entry name" value="J DOMAIN-CONTAINING PROTEIN"/>
    <property type="match status" value="1"/>
</dbReference>
<organism evidence="2 3">
    <name type="scientific">Haematobacter massiliensis</name>
    <dbReference type="NCBI Taxonomy" id="195105"/>
    <lineage>
        <taxon>Bacteria</taxon>
        <taxon>Pseudomonadati</taxon>
        <taxon>Pseudomonadota</taxon>
        <taxon>Alphaproteobacteria</taxon>
        <taxon>Rhodobacterales</taxon>
        <taxon>Paracoccaceae</taxon>
        <taxon>Haematobacter</taxon>
    </lineage>
</organism>
<dbReference type="eggNOG" id="COG1594">
    <property type="taxonomic scope" value="Bacteria"/>
</dbReference>
<sequence>MTARPEGLHFPCSACGADLVFQPGQTSLVCPYCGHVQEIPGATAAERRRALAEIDYRAAIERRLPNALDTLQILACPNCGAKIEVEANLRATTCPFCATALIGEPALEQLFRAQAVVPFAIPEERALTLMTGWLGSLWFAPNGLRQYARKDKRLTGIYVPYWTFDAQTETQYRGLRGTVYVEYQTVTVMVDGRPQQQRQPVQKIRWTPVAGRVAREFDDVLIVASTSLPRREAENLEPWNLGALQPYAPEYLAGFFSEGYTVDLEDGHAMARQKMDAVIEGDIRRDIGGDAQQIQAVRTDARRETFKHILLPVWTAAYKYGGRSFTFVVNGQTGEVQGQRPYSAWKIAGAVIVALLLVALFMWLAEQQGMLR</sequence>